<protein>
    <recommendedName>
        <fullName evidence="6">Macro domain-containing protein</fullName>
    </recommendedName>
</protein>
<dbReference type="Gene3D" id="3.40.220.10">
    <property type="entry name" value="Leucine Aminopeptidase, subunit E, domain 1"/>
    <property type="match status" value="1"/>
</dbReference>
<dbReference type="InterPro" id="IPR002589">
    <property type="entry name" value="Macro_dom"/>
</dbReference>
<dbReference type="EMBL" id="SWKU01000023">
    <property type="protein sequence ID" value="KAF2997383.1"/>
    <property type="molecule type" value="Genomic_DNA"/>
</dbReference>
<evidence type="ECO:0000256" key="5">
    <source>
        <dbReference type="ARBA" id="ARBA00023295"/>
    </source>
</evidence>
<dbReference type="PROSITE" id="PS51154">
    <property type="entry name" value="MACRO"/>
    <property type="match status" value="1"/>
</dbReference>
<dbReference type="InterPro" id="IPR029035">
    <property type="entry name" value="DHS-like_NAD/FAD-binding_dom"/>
</dbReference>
<evidence type="ECO:0000313" key="7">
    <source>
        <dbReference type="EMBL" id="KAF2997383.1"/>
    </source>
</evidence>
<keyword evidence="4" id="KW-0862">Zinc</keyword>
<proteinExistence type="predicted"/>
<evidence type="ECO:0000256" key="3">
    <source>
        <dbReference type="ARBA" id="ARBA00022801"/>
    </source>
</evidence>
<name>A0A9P4T8N2_CURKU</name>
<dbReference type="AlphaFoldDB" id="A0A9P4T8N2"/>
<dbReference type="SUPFAM" id="SSF52949">
    <property type="entry name" value="Macro domain-like"/>
    <property type="match status" value="1"/>
</dbReference>
<dbReference type="InterPro" id="IPR043472">
    <property type="entry name" value="Macro_dom-like"/>
</dbReference>
<sequence>MEARGRDLPAGEAVSSEGYCLPSPYVIHTVGPQLHGGASPSDEDTQQLRQCYWSVLEQADSLPPNGDGTKRVALCGISTGLFAFPTLLAAEIAVNTVTAWVAHNEDVSITDIIFTTFAEGDYEIYDEILSNVQAPWHEPDQQISPAGVVRVEGNTLESARLMLESADTVIISVGAGFSAADGLDYTSRALFKKYFPSFIDMGLETLYGAIGFEFPSEEEKWAYYFTNIRMMRSWSHWPLYDCLMSWLKSSGKDAHIRTSNADGLFLTNGWEEERLSTPQGRYSVLQCLATCRSDSVFDTLPFYEAAQPFLDAKTQRLTDPSKVPRCPNCGGKMMLCVRGGNWFNDQPFKDGEARWRKFKHDVLQQARNTVVLELGVGMNTPGVLRWPNEDLVREGAGRVKLVRVGLGPSAAVPGDLQAKGVAVSVEGDLKLALPWILGVAKYRIASHWHLKFILQNRCVYSQTYFENNYPDLCRWTKSLPNASSSCFVTFGLGLGYFASAPGQGSIWAGIPSEMEDKLRKSYETPCCVALGAYNSWFVLWPGGDFSWKFHGHYSALEKILSEAAPQSVSYVAISPYNEQHYFVAFRDQSVKYNFIGAPPEWMTLMTEAFDSMTAARLRMPQQQHLASNGHAYPQVQLHSVPRPQQQAAYYYNKHDIIVESPISPISIPSFNGYTDSKFSQPAPGNAYVYHSPRQDAVEMPVELPDNTSSASLPIAVTSTEKKKRFLSRLF</sequence>
<dbReference type="GO" id="GO:0016798">
    <property type="term" value="F:hydrolase activity, acting on glycosyl bonds"/>
    <property type="evidence" value="ECO:0007669"/>
    <property type="project" value="UniProtKB-KW"/>
</dbReference>
<dbReference type="OrthoDB" id="4764735at2759"/>
<keyword evidence="5" id="KW-0326">Glycosidase</keyword>
<evidence type="ECO:0000313" key="8">
    <source>
        <dbReference type="Proteomes" id="UP000801428"/>
    </source>
</evidence>
<dbReference type="PANTHER" id="PTHR11106:SF121">
    <property type="entry name" value="ADP-RIBOSE 1''-PHOSPHATE PHOSPHATASE"/>
    <property type="match status" value="1"/>
</dbReference>
<comment type="cofactor">
    <cofactor evidence="1">
        <name>Zn(2+)</name>
        <dbReference type="ChEBI" id="CHEBI:29105"/>
    </cofactor>
</comment>
<dbReference type="Pfam" id="PF01661">
    <property type="entry name" value="Macro"/>
    <property type="match status" value="1"/>
</dbReference>
<keyword evidence="8" id="KW-1185">Reference proteome</keyword>
<dbReference type="GO" id="GO:0046872">
    <property type="term" value="F:metal ion binding"/>
    <property type="evidence" value="ECO:0007669"/>
    <property type="project" value="UniProtKB-KW"/>
</dbReference>
<comment type="caution">
    <text evidence="7">The sequence shown here is derived from an EMBL/GenBank/DDBJ whole genome shotgun (WGS) entry which is preliminary data.</text>
</comment>
<evidence type="ECO:0000256" key="1">
    <source>
        <dbReference type="ARBA" id="ARBA00001947"/>
    </source>
</evidence>
<keyword evidence="2" id="KW-0479">Metal-binding</keyword>
<dbReference type="PANTHER" id="PTHR11106">
    <property type="entry name" value="GANGLIOSIDE INDUCED DIFFERENTIATION ASSOCIATED PROTEIN 2-RELATED"/>
    <property type="match status" value="1"/>
</dbReference>
<evidence type="ECO:0000256" key="4">
    <source>
        <dbReference type="ARBA" id="ARBA00022833"/>
    </source>
</evidence>
<dbReference type="SUPFAM" id="SSF52467">
    <property type="entry name" value="DHS-like NAD/FAD-binding domain"/>
    <property type="match status" value="1"/>
</dbReference>
<feature type="domain" description="Macro" evidence="6">
    <location>
        <begin position="1"/>
        <end position="133"/>
    </location>
</feature>
<dbReference type="Proteomes" id="UP000801428">
    <property type="component" value="Unassembled WGS sequence"/>
</dbReference>
<gene>
    <name evidence="7" type="ORF">E8E13_004722</name>
</gene>
<dbReference type="Gene3D" id="3.40.50.1220">
    <property type="entry name" value="TPP-binding domain"/>
    <property type="match status" value="1"/>
</dbReference>
<accession>A0A9P4T8N2</accession>
<keyword evidence="3" id="KW-0378">Hydrolase</keyword>
<reference evidence="7" key="1">
    <citation type="submission" date="2019-04" db="EMBL/GenBank/DDBJ databases">
        <title>Sequencing of skin fungus with MAO and IRED activity.</title>
        <authorList>
            <person name="Marsaioli A.J."/>
            <person name="Bonatto J.M.C."/>
            <person name="Reis Junior O."/>
        </authorList>
    </citation>
    <scope>NUCLEOTIDE SEQUENCE</scope>
    <source>
        <strain evidence="7">30M1</strain>
    </source>
</reference>
<evidence type="ECO:0000256" key="2">
    <source>
        <dbReference type="ARBA" id="ARBA00022723"/>
    </source>
</evidence>
<organism evidence="7 8">
    <name type="scientific">Curvularia kusanoi</name>
    <name type="common">Cochliobolus kusanoi</name>
    <dbReference type="NCBI Taxonomy" id="90978"/>
    <lineage>
        <taxon>Eukaryota</taxon>
        <taxon>Fungi</taxon>
        <taxon>Dikarya</taxon>
        <taxon>Ascomycota</taxon>
        <taxon>Pezizomycotina</taxon>
        <taxon>Dothideomycetes</taxon>
        <taxon>Pleosporomycetidae</taxon>
        <taxon>Pleosporales</taxon>
        <taxon>Pleosporineae</taxon>
        <taxon>Pleosporaceae</taxon>
        <taxon>Curvularia</taxon>
    </lineage>
</organism>
<evidence type="ECO:0000259" key="6">
    <source>
        <dbReference type="PROSITE" id="PS51154"/>
    </source>
</evidence>